<dbReference type="Gene3D" id="2.20.70.10">
    <property type="match status" value="1"/>
</dbReference>
<dbReference type="SMART" id="SM00456">
    <property type="entry name" value="WW"/>
    <property type="match status" value="1"/>
</dbReference>
<evidence type="ECO:0000313" key="4">
    <source>
        <dbReference type="EMBL" id="EFA75062.1"/>
    </source>
</evidence>
<dbReference type="CDD" id="cd00201">
    <property type="entry name" value="WW"/>
    <property type="match status" value="1"/>
</dbReference>
<feature type="region of interest" description="Disordered" evidence="1">
    <location>
        <begin position="359"/>
        <end position="438"/>
    </location>
</feature>
<keyword evidence="5" id="KW-1185">Reference proteome</keyword>
<dbReference type="InterPro" id="IPR000008">
    <property type="entry name" value="C2_dom"/>
</dbReference>
<proteinExistence type="predicted"/>
<dbReference type="InterPro" id="IPR035892">
    <property type="entry name" value="C2_domain_sf"/>
</dbReference>
<dbReference type="Gene3D" id="2.60.40.150">
    <property type="entry name" value="C2 domain"/>
    <property type="match status" value="1"/>
</dbReference>
<feature type="compositionally biased region" description="Low complexity" evidence="1">
    <location>
        <begin position="396"/>
        <end position="438"/>
    </location>
</feature>
<accession>D3BU61</accession>
<dbReference type="AlphaFoldDB" id="D3BU61"/>
<dbReference type="Pfam" id="PF00397">
    <property type="entry name" value="WW"/>
    <property type="match status" value="1"/>
</dbReference>
<feature type="compositionally biased region" description="Low complexity" evidence="1">
    <location>
        <begin position="359"/>
        <end position="386"/>
    </location>
</feature>
<dbReference type="CDD" id="cd00030">
    <property type="entry name" value="C2"/>
    <property type="match status" value="1"/>
</dbReference>
<dbReference type="STRING" id="670386.D3BU61"/>
<sequence>MTINYSVKLSNVKALNLSLNNDTNTAIDPYIKFYFDQNKKFKTETLAKTLNANFKFETSFIYHTKGEKLDGKHFEIEVYDAHIIGADKFVGGFSIDYTNIINGPIHHRIVIRNQGKPNGTVEFDLEMAQLNETLLTIKSIRANFYPGALSPMDAQVEKFLSYSIHDPLKTSSADREKRLLKSKRTTQTTWDDVDQIIVETTLQQLLANPLVFTVHQSRSYNATTDPAYGQANITLRNYVSDISHIGDNCKIGFVEPILHQQMVVGAIEGDVFFHNAPLTCQMLGGVHTDVGIQDGQPFFSQFKPLIDNNNSNRTETVVTASLPKEPEVLPANWEKRVAPDGSIYYVDHATKTSHWSLPTTTVSSTPSVPISISSSVPTSSPISITSQASSLPSILPNQQTVSPTTPNTTPTSTTPVQQIPQQQTIQQPKQQPQQPQQQFIQPIQPIAPTQISAPPKPAPQQLPQPTYIQPGVQLQYTMGAHGQPYAAPSYAPQPPAAVGAPQYYYPQQQQQPGIYPGAYPQQVPQGYAYPTTGYTYAYRYPSSSGSSCHGHHHCH</sequence>
<gene>
    <name evidence="4" type="ORF">PPL_11680</name>
</gene>
<dbReference type="GeneID" id="31367148"/>
<comment type="caution">
    <text evidence="4">The sequence shown here is derived from an EMBL/GenBank/DDBJ whole genome shotgun (WGS) entry which is preliminary data.</text>
</comment>
<dbReference type="PROSITE" id="PS50020">
    <property type="entry name" value="WW_DOMAIN_2"/>
    <property type="match status" value="1"/>
</dbReference>
<evidence type="ECO:0000259" key="3">
    <source>
        <dbReference type="PROSITE" id="PS50020"/>
    </source>
</evidence>
<dbReference type="SUPFAM" id="SSF51045">
    <property type="entry name" value="WW domain"/>
    <property type="match status" value="1"/>
</dbReference>
<dbReference type="InterPro" id="IPR036020">
    <property type="entry name" value="WW_dom_sf"/>
</dbReference>
<evidence type="ECO:0000259" key="2">
    <source>
        <dbReference type="PROSITE" id="PS50004"/>
    </source>
</evidence>
<protein>
    <recommendedName>
        <fullName evidence="6">WW domain-containing protein</fullName>
    </recommendedName>
</protein>
<dbReference type="PROSITE" id="PS50004">
    <property type="entry name" value="C2"/>
    <property type="match status" value="1"/>
</dbReference>
<dbReference type="EMBL" id="ADBJ01000058">
    <property type="protein sequence ID" value="EFA75062.1"/>
    <property type="molecule type" value="Genomic_DNA"/>
</dbReference>
<evidence type="ECO:0008006" key="6">
    <source>
        <dbReference type="Google" id="ProtNLM"/>
    </source>
</evidence>
<feature type="domain" description="WW" evidence="3">
    <location>
        <begin position="327"/>
        <end position="360"/>
    </location>
</feature>
<dbReference type="InterPro" id="IPR001202">
    <property type="entry name" value="WW_dom"/>
</dbReference>
<feature type="domain" description="C2" evidence="2">
    <location>
        <begin position="1"/>
        <end position="110"/>
    </location>
</feature>
<dbReference type="Pfam" id="PF00168">
    <property type="entry name" value="C2"/>
    <property type="match status" value="1"/>
</dbReference>
<evidence type="ECO:0000256" key="1">
    <source>
        <dbReference type="SAM" id="MobiDB-lite"/>
    </source>
</evidence>
<evidence type="ECO:0000313" key="5">
    <source>
        <dbReference type="Proteomes" id="UP000001396"/>
    </source>
</evidence>
<reference evidence="4 5" key="1">
    <citation type="journal article" date="2011" name="Genome Res.">
        <title>Phylogeny-wide analysis of social amoeba genomes highlights ancient origins for complex intercellular communication.</title>
        <authorList>
            <person name="Heidel A.J."/>
            <person name="Lawal H.M."/>
            <person name="Felder M."/>
            <person name="Schilde C."/>
            <person name="Helps N.R."/>
            <person name="Tunggal B."/>
            <person name="Rivero F."/>
            <person name="John U."/>
            <person name="Schleicher M."/>
            <person name="Eichinger L."/>
            <person name="Platzer M."/>
            <person name="Noegel A.A."/>
            <person name="Schaap P."/>
            <person name="Gloeckner G."/>
        </authorList>
    </citation>
    <scope>NUCLEOTIDE SEQUENCE [LARGE SCALE GENOMIC DNA]</scope>
    <source>
        <strain evidence="5">ATCC 26659 / Pp 5 / PN500</strain>
    </source>
</reference>
<dbReference type="Proteomes" id="UP000001396">
    <property type="component" value="Unassembled WGS sequence"/>
</dbReference>
<dbReference type="InParanoid" id="D3BU61"/>
<name>D3BU61_HETP5</name>
<dbReference type="SMART" id="SM00239">
    <property type="entry name" value="C2"/>
    <property type="match status" value="1"/>
</dbReference>
<dbReference type="RefSeq" id="XP_020427196.1">
    <property type="nucleotide sequence ID" value="XM_020582429.1"/>
</dbReference>
<dbReference type="OMA" id="QGYVYPQ"/>
<dbReference type="SUPFAM" id="SSF49562">
    <property type="entry name" value="C2 domain (Calcium/lipid-binding domain, CaLB)"/>
    <property type="match status" value="1"/>
</dbReference>
<organism evidence="4 5">
    <name type="scientific">Heterostelium pallidum (strain ATCC 26659 / Pp 5 / PN500)</name>
    <name type="common">Cellular slime mold</name>
    <name type="synonym">Polysphondylium pallidum</name>
    <dbReference type="NCBI Taxonomy" id="670386"/>
    <lineage>
        <taxon>Eukaryota</taxon>
        <taxon>Amoebozoa</taxon>
        <taxon>Evosea</taxon>
        <taxon>Eumycetozoa</taxon>
        <taxon>Dictyostelia</taxon>
        <taxon>Acytosteliales</taxon>
        <taxon>Acytosteliaceae</taxon>
        <taxon>Heterostelium</taxon>
    </lineage>
</organism>